<reference evidence="2" key="1">
    <citation type="submission" date="2021-06" db="EMBL/GenBank/DDBJ databases">
        <authorList>
            <person name="Hodson N. C."/>
            <person name="Mongue J. A."/>
            <person name="Jaron S. K."/>
        </authorList>
    </citation>
    <scope>NUCLEOTIDE SEQUENCE</scope>
</reference>
<gene>
    <name evidence="2" type="ORF">AFUS01_LOCUS13058</name>
</gene>
<proteinExistence type="predicted"/>
<protein>
    <submittedName>
        <fullName evidence="2">Uncharacterized protein</fullName>
    </submittedName>
</protein>
<evidence type="ECO:0000313" key="3">
    <source>
        <dbReference type="Proteomes" id="UP000708208"/>
    </source>
</evidence>
<dbReference type="Proteomes" id="UP000708208">
    <property type="component" value="Unassembled WGS sequence"/>
</dbReference>
<evidence type="ECO:0000256" key="1">
    <source>
        <dbReference type="SAM" id="MobiDB-lite"/>
    </source>
</evidence>
<comment type="caution">
    <text evidence="2">The sequence shown here is derived from an EMBL/GenBank/DDBJ whole genome shotgun (WGS) entry which is preliminary data.</text>
</comment>
<sequence length="221" mass="24723">MLLPLAVVWNFLTRRKIASGVRDILENVPLAIGRKDVETEVIRTMSFWSRSSAPGSCEPERLPRPMYLGRGLPNRSVTTECESLTSTSSQDSKMLESRPSGSGRGRILGKMQFKKDQPLVMDEKVGVQSQSSMAMVTPSQRINPFLKGRDKPLEGIVNGERKSCVVNGDGGEESMRRRASGAENINHHLPRGMGMKGVEAVYDRMMRRHAKFESEDEVWDD</sequence>
<evidence type="ECO:0000313" key="2">
    <source>
        <dbReference type="EMBL" id="CAG7724011.1"/>
    </source>
</evidence>
<accession>A0A8J2JTF7</accession>
<dbReference type="AlphaFoldDB" id="A0A8J2JTF7"/>
<keyword evidence="3" id="KW-1185">Reference proteome</keyword>
<name>A0A8J2JTF7_9HEXA</name>
<feature type="region of interest" description="Disordered" evidence="1">
    <location>
        <begin position="84"/>
        <end position="107"/>
    </location>
</feature>
<dbReference type="EMBL" id="CAJVCH010104709">
    <property type="protein sequence ID" value="CAG7724011.1"/>
    <property type="molecule type" value="Genomic_DNA"/>
</dbReference>
<organism evidence="2 3">
    <name type="scientific">Allacma fusca</name>
    <dbReference type="NCBI Taxonomy" id="39272"/>
    <lineage>
        <taxon>Eukaryota</taxon>
        <taxon>Metazoa</taxon>
        <taxon>Ecdysozoa</taxon>
        <taxon>Arthropoda</taxon>
        <taxon>Hexapoda</taxon>
        <taxon>Collembola</taxon>
        <taxon>Symphypleona</taxon>
        <taxon>Sminthuridae</taxon>
        <taxon>Allacma</taxon>
    </lineage>
</organism>